<keyword evidence="1" id="KW-0472">Membrane</keyword>
<evidence type="ECO:0000313" key="2">
    <source>
        <dbReference type="EMBL" id="QAT88564.1"/>
    </source>
</evidence>
<feature type="transmembrane region" description="Helical" evidence="1">
    <location>
        <begin position="269"/>
        <end position="287"/>
    </location>
</feature>
<evidence type="ECO:0000313" key="3">
    <source>
        <dbReference type="Proteomes" id="UP000288758"/>
    </source>
</evidence>
<name>A0A410S321_CORCK</name>
<dbReference type="Proteomes" id="UP000288758">
    <property type="component" value="Chromosome"/>
</dbReference>
<dbReference type="EMBL" id="CP034669">
    <property type="protein sequence ID" value="QAT88564.1"/>
    <property type="molecule type" value="Genomic_DNA"/>
</dbReference>
<feature type="transmembrane region" description="Helical" evidence="1">
    <location>
        <begin position="149"/>
        <end position="172"/>
    </location>
</feature>
<dbReference type="AlphaFoldDB" id="A0A410S321"/>
<feature type="transmembrane region" description="Helical" evidence="1">
    <location>
        <begin position="293"/>
        <end position="314"/>
    </location>
</feature>
<feature type="transmembrane region" description="Helical" evidence="1">
    <location>
        <begin position="70"/>
        <end position="90"/>
    </location>
</feature>
<feature type="transmembrane region" description="Helical" evidence="1">
    <location>
        <begin position="199"/>
        <end position="222"/>
    </location>
</feature>
<accession>A0A410S321</accession>
<gene>
    <name evidence="2" type="ORF">EJ065_7039</name>
</gene>
<proteinExistence type="predicted"/>
<keyword evidence="1" id="KW-1133">Transmembrane helix</keyword>
<reference evidence="2 3" key="1">
    <citation type="submission" date="2018-12" db="EMBL/GenBank/DDBJ databases">
        <title>Complete Genome Sequence of the Corallopyronin A producing Myxobacterium Corallococcus coralloides B035.</title>
        <authorList>
            <person name="Bouhired S.M."/>
            <person name="Rupp O."/>
            <person name="Blom J."/>
            <person name="Schaeberle T.F."/>
            <person name="Kehraus S."/>
            <person name="Schiefer A."/>
            <person name="Pfarr K."/>
            <person name="Goesmann A."/>
            <person name="Hoerauf A."/>
            <person name="Koenig G.M."/>
        </authorList>
    </citation>
    <scope>NUCLEOTIDE SEQUENCE [LARGE SCALE GENOMIC DNA]</scope>
    <source>
        <strain evidence="2 3">B035</strain>
    </source>
</reference>
<protein>
    <recommendedName>
        <fullName evidence="4">Zinc ribbon domain-containing protein</fullName>
    </recommendedName>
</protein>
<sequence>MSCPHCGQPLPEGHASRTCPHCGGDVNAPGSPVMDEVADQARRAADSAGRAVQDVLDDPRLRERLPGGSLPLLGSGLVAAAVVVPVLPFVGGGLGLPWAALMLVGAGMLGAREWVAAGRKLPDALVPAVKWAAHPAFPPMFTALTVTQAFLSLGFGVASLLWVLAAVVLGFVQWRAFQASPLAEPSLTRRPADVRLKRWVFAGVAACAVGLLLPWSSAWSLVPTAHLQRERTITLDDNFAWDIEDQHTWKFNTLVLPAGQGAGTGRGRLGATGVVLGLLALGVLGAVRRAREALPSAVPVVLAGLITVWGMTGLSSKPGPWLFLLGILAVDVAVAREWLGPRSAVPPTEPPASA</sequence>
<keyword evidence="1" id="KW-0812">Transmembrane</keyword>
<evidence type="ECO:0000256" key="1">
    <source>
        <dbReference type="SAM" id="Phobius"/>
    </source>
</evidence>
<evidence type="ECO:0008006" key="4">
    <source>
        <dbReference type="Google" id="ProtNLM"/>
    </source>
</evidence>
<organism evidence="2 3">
    <name type="scientific">Corallococcus coralloides</name>
    <name type="common">Myxococcus coralloides</name>
    <dbReference type="NCBI Taxonomy" id="184914"/>
    <lineage>
        <taxon>Bacteria</taxon>
        <taxon>Pseudomonadati</taxon>
        <taxon>Myxococcota</taxon>
        <taxon>Myxococcia</taxon>
        <taxon>Myxococcales</taxon>
        <taxon>Cystobacterineae</taxon>
        <taxon>Myxococcaceae</taxon>
        <taxon>Corallococcus</taxon>
    </lineage>
</organism>